<dbReference type="Proteomes" id="UP000203281">
    <property type="component" value="Segment"/>
</dbReference>
<feature type="compositionally biased region" description="Basic and acidic residues" evidence="1">
    <location>
        <begin position="72"/>
        <end position="81"/>
    </location>
</feature>
<dbReference type="RefSeq" id="YP_009305119.1">
    <property type="nucleotide sequence ID" value="NC_031305.1"/>
</dbReference>
<evidence type="ECO:0000313" key="3">
    <source>
        <dbReference type="Proteomes" id="UP000203281"/>
    </source>
</evidence>
<dbReference type="OrthoDB" id="11329at10239"/>
<proteinExistence type="predicted"/>
<protein>
    <submittedName>
        <fullName evidence="2">Putative phosphoprotein</fullName>
    </submittedName>
</protein>
<evidence type="ECO:0000313" key="2">
    <source>
        <dbReference type="EMBL" id="AJG39229.1"/>
    </source>
</evidence>
<feature type="region of interest" description="Disordered" evidence="1">
    <location>
        <begin position="153"/>
        <end position="181"/>
    </location>
</feature>
<feature type="compositionally biased region" description="Basic and acidic residues" evidence="1">
    <location>
        <begin position="1"/>
        <end position="24"/>
    </location>
</feature>
<keyword evidence="3" id="KW-1185">Reference proteome</keyword>
<dbReference type="GeneID" id="29140364"/>
<feature type="region of interest" description="Disordered" evidence="1">
    <location>
        <begin position="1"/>
        <end position="98"/>
    </location>
</feature>
<dbReference type="EMBL" id="KM817662">
    <property type="protein sequence ID" value="AJG39229.1"/>
    <property type="molecule type" value="Viral_cRNA"/>
</dbReference>
<accession>A0A0B5KF64</accession>
<evidence type="ECO:0000256" key="1">
    <source>
        <dbReference type="SAM" id="MobiDB-lite"/>
    </source>
</evidence>
<name>A0A0B5KF64_9RHAB</name>
<organism evidence="2 3">
    <name type="scientific">Yongjia Tick Virus 2</name>
    <dbReference type="NCBI Taxonomy" id="1608146"/>
    <lineage>
        <taxon>Viruses</taxon>
        <taxon>Riboviria</taxon>
        <taxon>Orthornavirae</taxon>
        <taxon>Negarnaviricota</taxon>
        <taxon>Haploviricotina</taxon>
        <taxon>Monjiviricetes</taxon>
        <taxon>Mononegavirales</taxon>
        <taxon>Rhabdoviridae</taxon>
        <taxon>Alpharhabdovirinae</taxon>
        <taxon>Ledantevirus</taxon>
        <taxon>Ledantevirus yongjia</taxon>
    </lineage>
</organism>
<sequence length="264" mass="29760">MDRSRIEEIRKRYNFQKVKESMKDTEEESNEAIAREPPNPYNTPLPSRGSSFDSDTEDSSEDDEQNDISSKNSDDLEKAMTDQELSDSSSGSSTGHRITVPVPKIQELSTQAELEDLVCRSVHLALVEVGWVLDPGSLRRKRGTLILQALPKARQLPRSSSESGTETEPSTMTLGLARSSEQTERTIEEVTAYYTTICHSMEDGIKFPRKDGKGSMILSYKTPGVNHDLLKKLAHETTDMKEFVRVLLTELRLITTVMKYCHYP</sequence>
<feature type="compositionally biased region" description="Acidic residues" evidence="1">
    <location>
        <begin position="54"/>
        <end position="66"/>
    </location>
</feature>
<reference evidence="2 3" key="1">
    <citation type="journal article" date="2015" name="Elife">
        <title>Unprecedented genomic diversity of RNA viruses in arthropods reveals the ancestry of negative-sense RNA viruses.</title>
        <authorList>
            <person name="Li C.X."/>
            <person name="Shi M."/>
            <person name="Tian J.H."/>
            <person name="Lin X.D."/>
            <person name="Kang Y.J."/>
            <person name="Chen L.J."/>
            <person name="Qin X.C."/>
            <person name="Xu J."/>
            <person name="Holmes E.C."/>
            <person name="Zhang Y.Z."/>
        </authorList>
    </citation>
    <scope>NUCLEOTIDE SEQUENCE [LARGE SCALE GENOMIC DNA]</scope>
    <source>
        <strain evidence="2 3">YJ1-2</strain>
    </source>
</reference>
<gene>
    <name evidence="2" type="primary">ORF2</name>
</gene>
<feature type="compositionally biased region" description="Low complexity" evidence="1">
    <location>
        <begin position="159"/>
        <end position="171"/>
    </location>
</feature>
<dbReference type="KEGG" id="vg:29140364"/>